<protein>
    <submittedName>
        <fullName evidence="2">Uncharacterized protein</fullName>
    </submittedName>
</protein>
<comment type="caution">
    <text evidence="2">The sequence shown here is derived from an EMBL/GenBank/DDBJ whole genome shotgun (WGS) entry which is preliminary data.</text>
</comment>
<name>A0AAN8L9D9_9TELE</name>
<keyword evidence="3" id="KW-1185">Reference proteome</keyword>
<proteinExistence type="predicted"/>
<evidence type="ECO:0000256" key="1">
    <source>
        <dbReference type="SAM" id="MobiDB-lite"/>
    </source>
</evidence>
<evidence type="ECO:0000313" key="2">
    <source>
        <dbReference type="EMBL" id="KAK6301435.1"/>
    </source>
</evidence>
<organism evidence="2 3">
    <name type="scientific">Coregonus suidteri</name>
    <dbReference type="NCBI Taxonomy" id="861788"/>
    <lineage>
        <taxon>Eukaryota</taxon>
        <taxon>Metazoa</taxon>
        <taxon>Chordata</taxon>
        <taxon>Craniata</taxon>
        <taxon>Vertebrata</taxon>
        <taxon>Euteleostomi</taxon>
        <taxon>Actinopterygii</taxon>
        <taxon>Neopterygii</taxon>
        <taxon>Teleostei</taxon>
        <taxon>Protacanthopterygii</taxon>
        <taxon>Salmoniformes</taxon>
        <taxon>Salmonidae</taxon>
        <taxon>Coregoninae</taxon>
        <taxon>Coregonus</taxon>
    </lineage>
</organism>
<dbReference type="EMBL" id="JAGTTL010000026">
    <property type="protein sequence ID" value="KAK6301435.1"/>
    <property type="molecule type" value="Genomic_DNA"/>
</dbReference>
<evidence type="ECO:0000313" key="3">
    <source>
        <dbReference type="Proteomes" id="UP001356427"/>
    </source>
</evidence>
<feature type="region of interest" description="Disordered" evidence="1">
    <location>
        <begin position="1"/>
        <end position="32"/>
    </location>
</feature>
<gene>
    <name evidence="2" type="ORF">J4Q44_G00274880</name>
</gene>
<feature type="region of interest" description="Disordered" evidence="1">
    <location>
        <begin position="295"/>
        <end position="370"/>
    </location>
</feature>
<dbReference type="Proteomes" id="UP001356427">
    <property type="component" value="Unassembled WGS sequence"/>
</dbReference>
<feature type="compositionally biased region" description="Acidic residues" evidence="1">
    <location>
        <begin position="324"/>
        <end position="334"/>
    </location>
</feature>
<dbReference type="AlphaFoldDB" id="A0AAN8L9D9"/>
<sequence length="500" mass="54653">MNRSRTTVEGHGEKYVEEEVEDTQAGARREEEVQQGFSFRLGSLVSRVSRGDEEAQEESQFSASGLGGLVRRVSRISGLGGEQVLDSPGEEGSVSGRGSLVSRGVSWMFPDAGRLLRCSPPRVLQQVWDSTGVLQPGARGRAGSLQPGAWGGASSSWSSQVVSMVKENRVLSMVKDSQVFSFVRESHMFSYVKDSQVFSMASELPLVQHLNTALTQDFRSIPIALTQDLQPVESTGIQQRAIVLNTAPKINLTTHNTVLSPATSLYLAQNAIEFPHKQNTGKEVDRRTGEQNLIRKLEWTPVPEGREDALSTSEEQSITKEELWSPEDQIEEDPQCVTDGANGSKPQSPPEQGDNARSAGPEKSSVPGQRTEGVQVYYQRLVEFPGALVKLQSLPVSTLLGCLQSVLPSVLTSQRLLALCWLGVANCSQPRPHPSLVLLLESCLYALTLDPDTPDQTMPLTVFHHLPLLQIKEIQVGFGGQSLRLTASSEESVLTLYTHR</sequence>
<feature type="compositionally biased region" description="Basic and acidic residues" evidence="1">
    <location>
        <begin position="295"/>
        <end position="309"/>
    </location>
</feature>
<reference evidence="2 3" key="1">
    <citation type="submission" date="2021-04" db="EMBL/GenBank/DDBJ databases">
        <authorList>
            <person name="De Guttry C."/>
            <person name="Zahm M."/>
            <person name="Klopp C."/>
            <person name="Cabau C."/>
            <person name="Louis A."/>
            <person name="Berthelot C."/>
            <person name="Parey E."/>
            <person name="Roest Crollius H."/>
            <person name="Montfort J."/>
            <person name="Robinson-Rechavi M."/>
            <person name="Bucao C."/>
            <person name="Bouchez O."/>
            <person name="Gislard M."/>
            <person name="Lluch J."/>
            <person name="Milhes M."/>
            <person name="Lampietro C."/>
            <person name="Lopez Roques C."/>
            <person name="Donnadieu C."/>
            <person name="Braasch I."/>
            <person name="Desvignes T."/>
            <person name="Postlethwait J."/>
            <person name="Bobe J."/>
            <person name="Wedekind C."/>
            <person name="Guiguen Y."/>
        </authorList>
    </citation>
    <scope>NUCLEOTIDE SEQUENCE [LARGE SCALE GENOMIC DNA]</scope>
    <source>
        <strain evidence="2">Cs_M1</strain>
        <tissue evidence="2">Blood</tissue>
    </source>
</reference>
<accession>A0AAN8L9D9</accession>
<feature type="compositionally biased region" description="Basic and acidic residues" evidence="1">
    <location>
        <begin position="1"/>
        <end position="17"/>
    </location>
</feature>